<dbReference type="VEuPathDB" id="FungiDB:PSTT_01247"/>
<reference evidence="3" key="2">
    <citation type="journal article" date="2018" name="BMC Genomics">
        <title>Genomic insights into host adaptation between the wheat stripe rust pathogen (Puccinia striiformis f. sp. tritici) and the barley stripe rust pathogen (Puccinia striiformis f. sp. hordei).</title>
        <authorList>
            <person name="Xia C."/>
            <person name="Wang M."/>
            <person name="Yin C."/>
            <person name="Cornejo O.E."/>
            <person name="Hulbert S.H."/>
            <person name="Chen X."/>
        </authorList>
    </citation>
    <scope>NUCLEOTIDE SEQUENCE [LARGE SCALE GENOMIC DNA]</scope>
    <source>
        <strain evidence="3">93TX-2</strain>
    </source>
</reference>
<reference evidence="2 3" key="1">
    <citation type="submission" date="2017-12" db="EMBL/GenBank/DDBJ databases">
        <title>Gene loss provides genomic basis for host adaptation in cereal stripe rust fungi.</title>
        <authorList>
            <person name="Xia C."/>
        </authorList>
    </citation>
    <scope>NUCLEOTIDE SEQUENCE [LARGE SCALE GENOMIC DNA]</scope>
    <source>
        <strain evidence="2 3">93TX-2</strain>
    </source>
</reference>
<reference evidence="3" key="3">
    <citation type="journal article" date="2018" name="Mol. Plant Microbe Interact.">
        <title>Genome sequence resources for the wheat stripe rust pathogen (Puccinia striiformis f. sp. tritici) and the barley stripe rust pathogen (Puccinia striiformis f. sp. hordei).</title>
        <authorList>
            <person name="Xia C."/>
            <person name="Wang M."/>
            <person name="Yin C."/>
            <person name="Cornejo O.E."/>
            <person name="Hulbert S.H."/>
            <person name="Chen X."/>
        </authorList>
    </citation>
    <scope>NUCLEOTIDE SEQUENCE [LARGE SCALE GENOMIC DNA]</scope>
    <source>
        <strain evidence="3">93TX-2</strain>
    </source>
</reference>
<feature type="compositionally biased region" description="Polar residues" evidence="1">
    <location>
        <begin position="1"/>
        <end position="20"/>
    </location>
</feature>
<comment type="caution">
    <text evidence="2">The sequence shown here is derived from an EMBL/GenBank/DDBJ whole genome shotgun (WGS) entry which is preliminary data.</text>
</comment>
<feature type="region of interest" description="Disordered" evidence="1">
    <location>
        <begin position="358"/>
        <end position="381"/>
    </location>
</feature>
<evidence type="ECO:0000313" key="2">
    <source>
        <dbReference type="EMBL" id="POW05050.1"/>
    </source>
</evidence>
<dbReference type="PANTHER" id="PTHR31569:SF4">
    <property type="entry name" value="SWIM-TYPE DOMAIN-CONTAINING PROTEIN"/>
    <property type="match status" value="1"/>
</dbReference>
<organism evidence="2 3">
    <name type="scientific">Puccinia striiformis</name>
    <dbReference type="NCBI Taxonomy" id="27350"/>
    <lineage>
        <taxon>Eukaryota</taxon>
        <taxon>Fungi</taxon>
        <taxon>Dikarya</taxon>
        <taxon>Basidiomycota</taxon>
        <taxon>Pucciniomycotina</taxon>
        <taxon>Pucciniomycetes</taxon>
        <taxon>Pucciniales</taxon>
        <taxon>Pucciniaceae</taxon>
        <taxon>Puccinia</taxon>
    </lineage>
</organism>
<dbReference type="CDD" id="cd22744">
    <property type="entry name" value="OTU"/>
    <property type="match status" value="1"/>
</dbReference>
<accession>A0A2S4V6H2</accession>
<dbReference type="Gene3D" id="3.90.70.80">
    <property type="match status" value="1"/>
</dbReference>
<feature type="compositionally biased region" description="Polar residues" evidence="1">
    <location>
        <begin position="200"/>
        <end position="213"/>
    </location>
</feature>
<evidence type="ECO:0000313" key="3">
    <source>
        <dbReference type="Proteomes" id="UP000238274"/>
    </source>
</evidence>
<evidence type="ECO:0000256" key="1">
    <source>
        <dbReference type="SAM" id="MobiDB-lite"/>
    </source>
</evidence>
<dbReference type="EMBL" id="PKSM01000176">
    <property type="protein sequence ID" value="POW05050.1"/>
    <property type="molecule type" value="Genomic_DNA"/>
</dbReference>
<feature type="region of interest" description="Disordered" evidence="1">
    <location>
        <begin position="1"/>
        <end position="37"/>
    </location>
</feature>
<dbReference type="PANTHER" id="PTHR31569">
    <property type="entry name" value="SWIM-TYPE DOMAIN-CONTAINING PROTEIN"/>
    <property type="match status" value="1"/>
</dbReference>
<sequence length="1314" mass="145024">MGMGSHPNQKGNPHSHNPDPNNGPPPAINYTARPNNTPANLAIQSAPPANYYHQQPATDHGTHPITSLSNNTTVAHLLLTSRPVVTTMVLLGPTSTSLYVSRNNYGAAPANGSALDPNYGAPATDHGTHPNHQSLQQHYSGAPPADQLARGHNNGAPWPNVYVSHNNYGAPPANESASDPNYGAPPAHQSAQGHTYGAPQANQYVPQPPTNNYAPWPNEYVEHHNHSTQETSYVRLQQGAHRGYPQISKQPTIAQDVSPLGVDSLPGHGFFEQLQTSSHQPQINAQPDMLPDLTDLVHPTSEFNELGSRFSAYSPPDYLDNKKATTPWLPSNVQNPLASDVHMDVGLDQLGVRKDVGSDIHTGASSMSQDPPMPGPSSTVPLPPVVRPTGMAPEDVVLTLQEIEMFDYTSGAPLDEPPHYKFNNVDELKKFAQTWGQAHAYRLPVSKSKAGKNIYMDCSLSGEDPRPAGVERIRESKNRRCNCPFVAEGHKNDPWELRGSKLPHNHGPIDIQYEVDEVGRLYSLGLQPAAIQRWLNTTQGRFVSLRTISNTTAEQRRKKVSNETPIQFLLRRDSNWDHDTAFDDKGLFEMRLRYTSRGQRTMFAYGMWTKTSRPIANAFAGDKAEWNVFKSKWNEVQYAKTEAAYDSAWARLVNYLGDDRASVVEYLMTNVLPDRKFFMTAWVGHTPHLGNHTTARGNQHTAGSSHTCTLTRQLMRDPSVDNQHGPFGEWADIFHCRGSNCRSSLCMEDIYPCTPPGAGTVSTMEEEFKGPIGGADTTKCTGSLWATMGIPCWHMLDEIFAKEDEVTPSHFHLQWNLRYHPDKPDEEEDYDFDADFNTLKEELLANHPPAALERVMRKIRQVVDNTHVVPMAPVIDTIRTSSRKEPKRRKKLGRGQVQKRDAIYAEIVDGEIQQAQDAKEKATGATSQVQGKRKAKAHTGPSKRTQPIRGTKITKRARNADGDSSSSESEPEDTSASLSGSSDSEASADEDGSSNPDEAPCASHMNPQDDLAADDSQVDTVETLYWIALMHPCPWGQGLRNQVQWKEEGQAGWDRKPACVSLFHRRPGTHMKLAKLPAPCCHDQAHAMGKPSDVKPPMKRKVVPKPVRMPKPGNLLLPTWISKYAQSTYDAPGDGNCGFRCVAQALASEQPESAYAKQDGWFQVRTDLIQELHANKAHWTGRLGGPSEIKRVIESLTVDPQATSVPSGKWMSKLDLGPIVANAYNRPVVFLTSGANAGSSTYLPSTKAPDSKVFGAIFLLFICGNHWNLVNLKRGIIPYPPPVCLPRHTRGKPVELWLEKINASLTLYTANQTE</sequence>
<dbReference type="InterPro" id="IPR052579">
    <property type="entry name" value="Zinc_finger_SWIM"/>
</dbReference>
<evidence type="ECO:0008006" key="4">
    <source>
        <dbReference type="Google" id="ProtNLM"/>
    </source>
</evidence>
<dbReference type="VEuPathDB" id="FungiDB:PSHT_10967"/>
<feature type="compositionally biased region" description="Low complexity" evidence="1">
    <location>
        <begin position="962"/>
        <end position="985"/>
    </location>
</feature>
<keyword evidence="3" id="KW-1185">Reference proteome</keyword>
<gene>
    <name evidence="2" type="ORF">PSHT_10967</name>
</gene>
<proteinExistence type="predicted"/>
<feature type="compositionally biased region" description="Polar residues" evidence="1">
    <location>
        <begin position="130"/>
        <end position="139"/>
    </location>
</feature>
<protein>
    <recommendedName>
        <fullName evidence="4">OTU domain-containing protein</fullName>
    </recommendedName>
</protein>
<feature type="region of interest" description="Disordered" evidence="1">
    <location>
        <begin position="119"/>
        <end position="213"/>
    </location>
</feature>
<feature type="region of interest" description="Disordered" evidence="1">
    <location>
        <begin position="918"/>
        <end position="1015"/>
    </location>
</feature>
<feature type="compositionally biased region" description="Pro residues" evidence="1">
    <location>
        <begin position="371"/>
        <end position="381"/>
    </location>
</feature>
<dbReference type="VEuPathDB" id="FungiDB:PSTT_04883"/>
<dbReference type="Proteomes" id="UP000238274">
    <property type="component" value="Unassembled WGS sequence"/>
</dbReference>
<name>A0A2S4V6H2_9BASI</name>